<protein>
    <submittedName>
        <fullName evidence="3">Uncharacterized protein</fullName>
    </submittedName>
</protein>
<proteinExistence type="predicted"/>
<evidence type="ECO:0000256" key="1">
    <source>
        <dbReference type="SAM" id="MobiDB-lite"/>
    </source>
</evidence>
<dbReference type="EMBL" id="FNQB01000002">
    <property type="protein sequence ID" value="SDZ30148.1"/>
    <property type="molecule type" value="Genomic_DNA"/>
</dbReference>
<evidence type="ECO:0000313" key="4">
    <source>
        <dbReference type="Proteomes" id="UP000199632"/>
    </source>
</evidence>
<evidence type="ECO:0000313" key="3">
    <source>
        <dbReference type="EMBL" id="SDZ30148.1"/>
    </source>
</evidence>
<keyword evidence="2" id="KW-0812">Transmembrane</keyword>
<dbReference type="Proteomes" id="UP000199632">
    <property type="component" value="Unassembled WGS sequence"/>
</dbReference>
<keyword evidence="2" id="KW-1133">Transmembrane helix</keyword>
<feature type="transmembrane region" description="Helical" evidence="2">
    <location>
        <begin position="33"/>
        <end position="58"/>
    </location>
</feature>
<organism evidence="3 4">
    <name type="scientific">Asanoa ishikariensis</name>
    <dbReference type="NCBI Taxonomy" id="137265"/>
    <lineage>
        <taxon>Bacteria</taxon>
        <taxon>Bacillati</taxon>
        <taxon>Actinomycetota</taxon>
        <taxon>Actinomycetes</taxon>
        <taxon>Micromonosporales</taxon>
        <taxon>Micromonosporaceae</taxon>
        <taxon>Asanoa</taxon>
    </lineage>
</organism>
<accession>A0A1H3RXW5</accession>
<name>A0A1H3RXW5_9ACTN</name>
<dbReference type="AlphaFoldDB" id="A0A1H3RXW5"/>
<keyword evidence="4" id="KW-1185">Reference proteome</keyword>
<sequence>MAYETTTKAAGSIHRREAARALRLPLRSATVNVWAVLLGGGVTLAGTFAIQLLIVPWVQRRTRGRERWENDVDAIYSAVAEKVSLAVATADRSGHNALMARSFLQTAEHDETLNREFLTATIEGARTADEALAERMAEVRILLRRISRVNPDSPYWDQLALQFLKLHNSIRRAQEGEPGKWFDEWQHVYKALNGLHRKIDDLADRVPLRPPARPTIFSRSRTEIRSKLTMRARSSPSIRHAREQRDDA</sequence>
<evidence type="ECO:0000256" key="2">
    <source>
        <dbReference type="SAM" id="Phobius"/>
    </source>
</evidence>
<reference evidence="4" key="1">
    <citation type="submission" date="2016-10" db="EMBL/GenBank/DDBJ databases">
        <authorList>
            <person name="Varghese N."/>
            <person name="Submissions S."/>
        </authorList>
    </citation>
    <scope>NUCLEOTIDE SEQUENCE [LARGE SCALE GENOMIC DNA]</scope>
    <source>
        <strain evidence="4">DSM 44718</strain>
    </source>
</reference>
<keyword evidence="2" id="KW-0472">Membrane</keyword>
<feature type="region of interest" description="Disordered" evidence="1">
    <location>
        <begin position="228"/>
        <end position="248"/>
    </location>
</feature>
<gene>
    <name evidence="3" type="ORF">SAMN05421684_4314</name>
</gene>